<evidence type="ECO:0000313" key="1">
    <source>
        <dbReference type="EMBL" id="KAG0446389.1"/>
    </source>
</evidence>
<sequence>MMVPLSFHTLPGATCGQHHALWCEPRTIANKIDLRRLHGIRARLCHHLDRSLLVSDKLPDPSLMLLHPGGLPWGSGTVRTRLVRSYRQFEASSVPRLLTKDEWGWGFCWSYCLPWIPNGWWTSVRASGEAPSPGLGDDCTTDVMLWVRSRLIFTLYRLEFQVV</sequence>
<evidence type="ECO:0000313" key="2">
    <source>
        <dbReference type="EMBL" id="KAG0446395.1"/>
    </source>
</evidence>
<name>A0A835U3G4_VANPL</name>
<evidence type="ECO:0000313" key="4">
    <source>
        <dbReference type="Proteomes" id="UP000639772"/>
    </source>
</evidence>
<dbReference type="Proteomes" id="UP000636800">
    <property type="component" value="Unassembled WGS sequence"/>
</dbReference>
<dbReference type="EMBL" id="JADCNM010000582">
    <property type="protein sequence ID" value="KAG0446389.1"/>
    <property type="molecule type" value="Genomic_DNA"/>
</dbReference>
<proteinExistence type="predicted"/>
<evidence type="ECO:0000313" key="3">
    <source>
        <dbReference type="Proteomes" id="UP000636800"/>
    </source>
</evidence>
<organism evidence="2 3">
    <name type="scientific">Vanilla planifolia</name>
    <name type="common">Vanilla</name>
    <dbReference type="NCBI Taxonomy" id="51239"/>
    <lineage>
        <taxon>Eukaryota</taxon>
        <taxon>Viridiplantae</taxon>
        <taxon>Streptophyta</taxon>
        <taxon>Embryophyta</taxon>
        <taxon>Tracheophyta</taxon>
        <taxon>Spermatophyta</taxon>
        <taxon>Magnoliopsida</taxon>
        <taxon>Liliopsida</taxon>
        <taxon>Asparagales</taxon>
        <taxon>Orchidaceae</taxon>
        <taxon>Vanilloideae</taxon>
        <taxon>Vanilleae</taxon>
        <taxon>Vanilla</taxon>
    </lineage>
</organism>
<comment type="caution">
    <text evidence="2">The sequence shown here is derived from an EMBL/GenBank/DDBJ whole genome shotgun (WGS) entry which is preliminary data.</text>
</comment>
<dbReference type="AlphaFoldDB" id="A0A835U3G4"/>
<reference evidence="3 4" key="1">
    <citation type="journal article" date="2020" name="Nat. Food">
        <title>A phased Vanilla planifolia genome enables genetic improvement of flavour and production.</title>
        <authorList>
            <person name="Hasing T."/>
            <person name="Tang H."/>
            <person name="Brym M."/>
            <person name="Khazi F."/>
            <person name="Huang T."/>
            <person name="Chambers A.H."/>
        </authorList>
    </citation>
    <scope>NUCLEOTIDE SEQUENCE [LARGE SCALE GENOMIC DNA]</scope>
    <source>
        <tissue evidence="2">Leaf</tissue>
    </source>
</reference>
<accession>A0A835U3G4</accession>
<dbReference type="EMBL" id="JADCNL010000581">
    <property type="protein sequence ID" value="KAG0446395.1"/>
    <property type="molecule type" value="Genomic_DNA"/>
</dbReference>
<dbReference type="Proteomes" id="UP000639772">
    <property type="component" value="Unassembled WGS sequence"/>
</dbReference>
<gene>
    <name evidence="2" type="ORF">HPP92_028851</name>
    <name evidence="1" type="ORF">HPP92_028862</name>
</gene>
<keyword evidence="3" id="KW-1185">Reference proteome</keyword>
<protein>
    <submittedName>
        <fullName evidence="2">Uncharacterized protein</fullName>
    </submittedName>
</protein>